<dbReference type="OrthoDB" id="7358387at2"/>
<dbReference type="eggNOG" id="ENOG5033KD4">
    <property type="taxonomic scope" value="Bacteria"/>
</dbReference>
<accession>K9HWP8</accession>
<dbReference type="AlphaFoldDB" id="K9HWP8"/>
<name>K9HWP8_9PROT</name>
<gene>
    <name evidence="1" type="ORF">C882_2680</name>
</gene>
<dbReference type="RefSeq" id="WP_009539089.1">
    <property type="nucleotide sequence ID" value="NZ_ANHY01000003.1"/>
</dbReference>
<dbReference type="STRING" id="1238182.C882_2680"/>
<dbReference type="EMBL" id="ANHY01000003">
    <property type="protein sequence ID" value="EKV32601.1"/>
    <property type="molecule type" value="Genomic_DNA"/>
</dbReference>
<reference evidence="1 2" key="1">
    <citation type="journal article" date="2013" name="Genome Announc.">
        <title>Draft Genome Sequence of an Alphaproteobacterium, Caenispirillum salinarum AK4(T), Isolated from a Solar Saltern.</title>
        <authorList>
            <person name="Khatri I."/>
            <person name="Singh A."/>
            <person name="Korpole S."/>
            <person name="Pinnaka A.K."/>
            <person name="Subramanian S."/>
        </authorList>
    </citation>
    <scope>NUCLEOTIDE SEQUENCE [LARGE SCALE GENOMIC DNA]</scope>
    <source>
        <strain evidence="1 2">AK4</strain>
    </source>
</reference>
<sequence length="129" mass="14035">MPAEDARSPAMTAALDLVDEHDTWQALRAALEREGLASAIGSAGIEDILRAWQARAAWRMDDAQLKVELSHWADGLGYAEHLDGFNAISPRALVDEAERRGWFVRRLGPAKALVNPPDGRPLAIPFPAG</sequence>
<proteinExistence type="predicted"/>
<comment type="caution">
    <text evidence="1">The sequence shown here is derived from an EMBL/GenBank/DDBJ whole genome shotgun (WGS) entry which is preliminary data.</text>
</comment>
<evidence type="ECO:0000313" key="1">
    <source>
        <dbReference type="EMBL" id="EKV32601.1"/>
    </source>
</evidence>
<dbReference type="Proteomes" id="UP000009881">
    <property type="component" value="Unassembled WGS sequence"/>
</dbReference>
<evidence type="ECO:0000313" key="2">
    <source>
        <dbReference type="Proteomes" id="UP000009881"/>
    </source>
</evidence>
<organism evidence="1 2">
    <name type="scientific">Caenispirillum salinarum AK4</name>
    <dbReference type="NCBI Taxonomy" id="1238182"/>
    <lineage>
        <taxon>Bacteria</taxon>
        <taxon>Pseudomonadati</taxon>
        <taxon>Pseudomonadota</taxon>
        <taxon>Alphaproteobacteria</taxon>
        <taxon>Rhodospirillales</taxon>
        <taxon>Novispirillaceae</taxon>
        <taxon>Caenispirillum</taxon>
    </lineage>
</organism>
<protein>
    <submittedName>
        <fullName evidence="1">Uncharacterized protein</fullName>
    </submittedName>
</protein>
<keyword evidence="2" id="KW-1185">Reference proteome</keyword>